<sequence length="129" mass="14013">MPIKRNQLRSEASDQQAPNPAITDGFLSYDPEAGVIFTILRDQIGGIEFNHDNTGLIYATKPQGFPVGLTVPNGTGRSAKREDGYSLTEMQADDSTIEIYCIDSDGNDSDDLFTGDGAYICIAVYQEPT</sequence>
<protein>
    <submittedName>
        <fullName evidence="2">Uncharacterized protein</fullName>
    </submittedName>
</protein>
<evidence type="ECO:0000313" key="2">
    <source>
        <dbReference type="EMBL" id="MPL71924.1"/>
    </source>
</evidence>
<dbReference type="AlphaFoldDB" id="A0A644TYB2"/>
<feature type="compositionally biased region" description="Polar residues" evidence="1">
    <location>
        <begin position="9"/>
        <end position="18"/>
    </location>
</feature>
<feature type="region of interest" description="Disordered" evidence="1">
    <location>
        <begin position="1"/>
        <end position="23"/>
    </location>
</feature>
<name>A0A644TYB2_9ZZZZ</name>
<dbReference type="EMBL" id="VSSQ01000062">
    <property type="protein sequence ID" value="MPL71924.1"/>
    <property type="molecule type" value="Genomic_DNA"/>
</dbReference>
<organism evidence="2">
    <name type="scientific">bioreactor metagenome</name>
    <dbReference type="NCBI Taxonomy" id="1076179"/>
    <lineage>
        <taxon>unclassified sequences</taxon>
        <taxon>metagenomes</taxon>
        <taxon>ecological metagenomes</taxon>
    </lineage>
</organism>
<evidence type="ECO:0000256" key="1">
    <source>
        <dbReference type="SAM" id="MobiDB-lite"/>
    </source>
</evidence>
<proteinExistence type="predicted"/>
<comment type="caution">
    <text evidence="2">The sequence shown here is derived from an EMBL/GenBank/DDBJ whole genome shotgun (WGS) entry which is preliminary data.</text>
</comment>
<gene>
    <name evidence="2" type="ORF">SDC9_17703</name>
</gene>
<reference evidence="2" key="1">
    <citation type="submission" date="2019-08" db="EMBL/GenBank/DDBJ databases">
        <authorList>
            <person name="Kucharzyk K."/>
            <person name="Murdoch R.W."/>
            <person name="Higgins S."/>
            <person name="Loffler F."/>
        </authorList>
    </citation>
    <scope>NUCLEOTIDE SEQUENCE</scope>
</reference>
<accession>A0A644TYB2</accession>